<evidence type="ECO:0000313" key="9">
    <source>
        <dbReference type="Proteomes" id="UP001198242"/>
    </source>
</evidence>
<keyword evidence="4" id="KW-0720">Serine protease</keyword>
<evidence type="ECO:0000256" key="3">
    <source>
        <dbReference type="ARBA" id="ARBA00022801"/>
    </source>
</evidence>
<dbReference type="SUPFAM" id="SSF56112">
    <property type="entry name" value="Protein kinase-like (PK-like)"/>
    <property type="match status" value="1"/>
</dbReference>
<evidence type="ECO:0000256" key="1">
    <source>
        <dbReference type="ARBA" id="ARBA00011073"/>
    </source>
</evidence>
<dbReference type="RefSeq" id="WP_308455835.1">
    <property type="nucleotide sequence ID" value="NZ_JAJEQM010000002.1"/>
</dbReference>
<keyword evidence="2" id="KW-0645">Protease</keyword>
<dbReference type="Gene3D" id="3.40.50.200">
    <property type="entry name" value="Peptidase S8/S53 domain"/>
    <property type="match status" value="1"/>
</dbReference>
<dbReference type="GO" id="GO:0005524">
    <property type="term" value="F:ATP binding"/>
    <property type="evidence" value="ECO:0007669"/>
    <property type="project" value="UniProtKB-UniRule"/>
</dbReference>
<evidence type="ECO:0000259" key="7">
    <source>
        <dbReference type="Pfam" id="PF00082"/>
    </source>
</evidence>
<name>A0AAE3DX77_9FIRM</name>
<evidence type="ECO:0000313" key="8">
    <source>
        <dbReference type="EMBL" id="MCC2209697.1"/>
    </source>
</evidence>
<evidence type="ECO:0000256" key="5">
    <source>
        <dbReference type="PROSITE-ProRule" id="PRU01240"/>
    </source>
</evidence>
<dbReference type="InterPro" id="IPR050131">
    <property type="entry name" value="Peptidase_S8_subtilisin-like"/>
</dbReference>
<dbReference type="AlphaFoldDB" id="A0AAE3DX77"/>
<reference evidence="8 9" key="1">
    <citation type="submission" date="2021-10" db="EMBL/GenBank/DDBJ databases">
        <title>Anaerobic single-cell dispensing facilitates the cultivation of human gut bacteria.</title>
        <authorList>
            <person name="Afrizal A."/>
        </authorList>
    </citation>
    <scope>NUCLEOTIDE SEQUENCE [LARGE SCALE GENOMIC DNA]</scope>
    <source>
        <strain evidence="8 9">CLA-AA-H232</strain>
    </source>
</reference>
<dbReference type="PANTHER" id="PTHR43806:SF11">
    <property type="entry name" value="CEREVISIN-RELATED"/>
    <property type="match status" value="1"/>
</dbReference>
<dbReference type="InterPro" id="IPR011009">
    <property type="entry name" value="Kinase-like_dom_sf"/>
</dbReference>
<dbReference type="InterPro" id="IPR017441">
    <property type="entry name" value="Protein_kinase_ATP_BS"/>
</dbReference>
<comment type="similarity">
    <text evidence="1 5">Belongs to the peptidase S8 family.</text>
</comment>
<dbReference type="PROSITE" id="PS00107">
    <property type="entry name" value="PROTEIN_KINASE_ATP"/>
    <property type="match status" value="1"/>
</dbReference>
<dbReference type="GO" id="GO:0005615">
    <property type="term" value="C:extracellular space"/>
    <property type="evidence" value="ECO:0007669"/>
    <property type="project" value="TreeGrafter"/>
</dbReference>
<comment type="caution">
    <text evidence="5">Lacks conserved residue(s) required for the propagation of feature annotation.</text>
</comment>
<keyword evidence="3" id="KW-0378">Hydrolase</keyword>
<evidence type="ECO:0000256" key="4">
    <source>
        <dbReference type="ARBA" id="ARBA00022825"/>
    </source>
</evidence>
<dbReference type="GO" id="GO:0006508">
    <property type="term" value="P:proteolysis"/>
    <property type="evidence" value="ECO:0007669"/>
    <property type="project" value="UniProtKB-KW"/>
</dbReference>
<dbReference type="InterPro" id="IPR036852">
    <property type="entry name" value="Peptidase_S8/S53_dom_sf"/>
</dbReference>
<dbReference type="PROSITE" id="PS51892">
    <property type="entry name" value="SUBTILASE"/>
    <property type="match status" value="1"/>
</dbReference>
<comment type="caution">
    <text evidence="8">The sequence shown here is derived from an EMBL/GenBank/DDBJ whole genome shotgun (WGS) entry which is preliminary data.</text>
</comment>
<feature type="binding site" evidence="6">
    <location>
        <position position="47"/>
    </location>
    <ligand>
        <name>ATP</name>
        <dbReference type="ChEBI" id="CHEBI:30616"/>
    </ligand>
</feature>
<dbReference type="PROSITE" id="PS00138">
    <property type="entry name" value="SUBTILASE_SER"/>
    <property type="match status" value="1"/>
</dbReference>
<dbReference type="InterPro" id="IPR000209">
    <property type="entry name" value="Peptidase_S8/S53_dom"/>
</dbReference>
<feature type="domain" description="Peptidase S8/S53" evidence="7">
    <location>
        <begin position="121"/>
        <end position="246"/>
    </location>
</feature>
<evidence type="ECO:0000256" key="2">
    <source>
        <dbReference type="ARBA" id="ARBA00022670"/>
    </source>
</evidence>
<dbReference type="InterPro" id="IPR023828">
    <property type="entry name" value="Peptidase_S8_Ser-AS"/>
</dbReference>
<dbReference type="SUPFAM" id="SSF52743">
    <property type="entry name" value="Subtilisin-like"/>
    <property type="match status" value="1"/>
</dbReference>
<accession>A0AAE3DX77</accession>
<dbReference type="Pfam" id="PF00082">
    <property type="entry name" value="Peptidase_S8"/>
    <property type="match status" value="1"/>
</dbReference>
<gene>
    <name evidence="8" type="ORF">LKE05_02670</name>
</gene>
<sequence>MEVNYYKRYEPIDGKWYIKELLGEGSYGKVFRIEREDISGKYISVLKIISVPNSKTEVDSLKESLGDEQSVSDYYGEITKKLMQEFQLMSSLKGNSNIVSYEDHDIKQHEDGIGYDILIRMEFSHGVTVVAAAGNDNVDISKKFFSPACINGVVTVAAVADNNQKAKFSNYGNGIIDIAATGVKIGGAARGGSTVTMNGTSMASPHIAGVLALIRSANPNYSSTDAINAMKSSASNLGSSAYYGAGIPNLENLVSKTPVENNITVNTLEAKKISQTNATVYGKISYLGTRPSEVGIYFGNDSNNLNKVASDKINHNKNPFDMWYDLNSEAGQYLSAGRTYYYQCYAIQNGKEVRGSISSFTTESDNSGLSISTGGADSVTSNNATVRGTAAYSGTRPSEVGLYFGTSPNNMNKVARDTISHNKNPFDIWYDLNSEAGQYLNAGTTYYYKVYGIQNGNETCGDVKSFTTASNATERTYTAYVFNTDGSLAINSRPSKDYPIGAIPEGASCTVYPDRMSGNWCWVEYNGISGYSYKDYIILQ</sequence>
<keyword evidence="6" id="KW-0067">ATP-binding</keyword>
<dbReference type="GO" id="GO:0004252">
    <property type="term" value="F:serine-type endopeptidase activity"/>
    <property type="evidence" value="ECO:0007669"/>
    <property type="project" value="InterPro"/>
</dbReference>
<dbReference type="EMBL" id="JAJEQM010000002">
    <property type="protein sequence ID" value="MCC2209697.1"/>
    <property type="molecule type" value="Genomic_DNA"/>
</dbReference>
<protein>
    <submittedName>
        <fullName evidence="8">S8 family serine peptidase</fullName>
    </submittedName>
</protein>
<organism evidence="8 9">
    <name type="scientific">Hominilimicola fabiformis</name>
    <dbReference type="NCBI Taxonomy" id="2885356"/>
    <lineage>
        <taxon>Bacteria</taxon>
        <taxon>Bacillati</taxon>
        <taxon>Bacillota</taxon>
        <taxon>Clostridia</taxon>
        <taxon>Eubacteriales</taxon>
        <taxon>Oscillospiraceae</taxon>
        <taxon>Hominilimicola</taxon>
    </lineage>
</organism>
<evidence type="ECO:0000256" key="6">
    <source>
        <dbReference type="PROSITE-ProRule" id="PRU10141"/>
    </source>
</evidence>
<proteinExistence type="inferred from homology"/>
<dbReference type="PANTHER" id="PTHR43806">
    <property type="entry name" value="PEPTIDASE S8"/>
    <property type="match status" value="1"/>
</dbReference>
<keyword evidence="9" id="KW-1185">Reference proteome</keyword>
<keyword evidence="6" id="KW-0547">Nucleotide-binding</keyword>
<dbReference type="Gene3D" id="2.30.30.40">
    <property type="entry name" value="SH3 Domains"/>
    <property type="match status" value="1"/>
</dbReference>
<dbReference type="Proteomes" id="UP001198242">
    <property type="component" value="Unassembled WGS sequence"/>
</dbReference>